<dbReference type="EMBL" id="JAIOIU010000018">
    <property type="protein sequence ID" value="MBZ0158793.1"/>
    <property type="molecule type" value="Genomic_DNA"/>
</dbReference>
<dbReference type="SUPFAM" id="SSF81593">
    <property type="entry name" value="Nucleotidyltransferase substrate binding subunit/domain"/>
    <property type="match status" value="1"/>
</dbReference>
<reference evidence="2 3" key="1">
    <citation type="journal article" date="2021" name="bioRxiv">
        <title>Unraveling nitrogen, sulfur and carbon metabolic pathways and microbial community transcriptional responses to substrate deprivation and toxicity stresses in a bioreactor mimicking anoxic brackish coastal sediment conditions.</title>
        <authorList>
            <person name="Martins P.D."/>
            <person name="Echeveste M.J."/>
            <person name="Arshad A."/>
            <person name="Kurth J."/>
            <person name="Ouboter H."/>
            <person name="Jetten M.S.M."/>
            <person name="Welte C.U."/>
        </authorList>
    </citation>
    <scope>NUCLEOTIDE SEQUENCE [LARGE SCALE GENOMIC DNA]</scope>
    <source>
        <strain evidence="2">MAG_38</strain>
    </source>
</reference>
<name>A0AAJ1AG32_9BACT</name>
<dbReference type="AlphaFoldDB" id="A0AAJ1AG32"/>
<sequence>MSGQPEILHLVRQRIERAEEDLTNAEHTLTLHEHCPLTTVCFHAQQCAEKYLKALLTFHTVPFPKTHDLAELLRLVPETGSLTIPLKEIVVINRYAIEARYPGDWEPITRTEAERAVAIARTVRSAVRSALPKETTRG</sequence>
<dbReference type="SMART" id="SM00748">
    <property type="entry name" value="HEPN"/>
    <property type="match status" value="1"/>
</dbReference>
<dbReference type="Gene3D" id="1.20.120.330">
    <property type="entry name" value="Nucleotidyltransferases domain 2"/>
    <property type="match status" value="1"/>
</dbReference>
<protein>
    <submittedName>
        <fullName evidence="2">HEPN domain-containing protein</fullName>
    </submittedName>
</protein>
<evidence type="ECO:0000313" key="2">
    <source>
        <dbReference type="EMBL" id="MBZ0158793.1"/>
    </source>
</evidence>
<evidence type="ECO:0000259" key="1">
    <source>
        <dbReference type="PROSITE" id="PS50910"/>
    </source>
</evidence>
<evidence type="ECO:0000313" key="3">
    <source>
        <dbReference type="Proteomes" id="UP001197609"/>
    </source>
</evidence>
<dbReference type="Pfam" id="PF05168">
    <property type="entry name" value="HEPN"/>
    <property type="match status" value="1"/>
</dbReference>
<comment type="caution">
    <text evidence="2">The sequence shown here is derived from an EMBL/GenBank/DDBJ whole genome shotgun (WGS) entry which is preliminary data.</text>
</comment>
<dbReference type="InterPro" id="IPR007842">
    <property type="entry name" value="HEPN_dom"/>
</dbReference>
<organism evidence="2 3">
    <name type="scientific">Candidatus Methylomirabilis tolerans</name>
    <dbReference type="NCBI Taxonomy" id="3123416"/>
    <lineage>
        <taxon>Bacteria</taxon>
        <taxon>Candidatus Methylomirabilota</taxon>
        <taxon>Candidatus Methylomirabilia</taxon>
        <taxon>Candidatus Methylomirabilales</taxon>
        <taxon>Candidatus Methylomirabilaceae</taxon>
        <taxon>Candidatus Methylomirabilis</taxon>
    </lineage>
</organism>
<gene>
    <name evidence="2" type="ORF">K8G79_01370</name>
</gene>
<feature type="domain" description="HEPN" evidence="1">
    <location>
        <begin position="18"/>
        <end position="123"/>
    </location>
</feature>
<accession>A0AAJ1AG32</accession>
<dbReference type="Proteomes" id="UP001197609">
    <property type="component" value="Unassembled WGS sequence"/>
</dbReference>
<dbReference type="PROSITE" id="PS50910">
    <property type="entry name" value="HEPN"/>
    <property type="match status" value="1"/>
</dbReference>
<proteinExistence type="predicted"/>